<keyword evidence="1" id="KW-0812">Transmembrane</keyword>
<proteinExistence type="predicted"/>
<dbReference type="InterPro" id="IPR046061">
    <property type="entry name" value="DUF6019"/>
</dbReference>
<evidence type="ECO:0000313" key="3">
    <source>
        <dbReference type="Proteomes" id="UP000823850"/>
    </source>
</evidence>
<organism evidence="2 3">
    <name type="scientific">Candidatus Blautia stercoripullorum</name>
    <dbReference type="NCBI Taxonomy" id="2838502"/>
    <lineage>
        <taxon>Bacteria</taxon>
        <taxon>Bacillati</taxon>
        <taxon>Bacillota</taxon>
        <taxon>Clostridia</taxon>
        <taxon>Lachnospirales</taxon>
        <taxon>Lachnospiraceae</taxon>
        <taxon>Blautia</taxon>
    </lineage>
</organism>
<feature type="transmembrane region" description="Helical" evidence="1">
    <location>
        <begin position="6"/>
        <end position="22"/>
    </location>
</feature>
<dbReference type="AlphaFoldDB" id="A0A9D2RCQ9"/>
<gene>
    <name evidence="2" type="ORF">H9913_14470</name>
</gene>
<protein>
    <submittedName>
        <fullName evidence="2">Uncharacterized protein</fullName>
    </submittedName>
</protein>
<reference evidence="2" key="1">
    <citation type="journal article" date="2021" name="PeerJ">
        <title>Extensive microbial diversity within the chicken gut microbiome revealed by metagenomics and culture.</title>
        <authorList>
            <person name="Gilroy R."/>
            <person name="Ravi A."/>
            <person name="Getino M."/>
            <person name="Pursley I."/>
            <person name="Horton D.L."/>
            <person name="Alikhan N.F."/>
            <person name="Baker D."/>
            <person name="Gharbi K."/>
            <person name="Hall N."/>
            <person name="Watson M."/>
            <person name="Adriaenssens E.M."/>
            <person name="Foster-Nyarko E."/>
            <person name="Jarju S."/>
            <person name="Secka A."/>
            <person name="Antonio M."/>
            <person name="Oren A."/>
            <person name="Chaudhuri R.R."/>
            <person name="La Ragione R."/>
            <person name="Hildebrand F."/>
            <person name="Pallen M.J."/>
        </authorList>
    </citation>
    <scope>NUCLEOTIDE SEQUENCE</scope>
    <source>
        <strain evidence="2">ChiW19-6364</strain>
    </source>
</reference>
<keyword evidence="1" id="KW-1133">Transmembrane helix</keyword>
<dbReference type="Proteomes" id="UP000823850">
    <property type="component" value="Unassembled WGS sequence"/>
</dbReference>
<evidence type="ECO:0000313" key="2">
    <source>
        <dbReference type="EMBL" id="HJD41217.1"/>
    </source>
</evidence>
<dbReference type="EMBL" id="DWUX01000249">
    <property type="protein sequence ID" value="HJD41217.1"/>
    <property type="molecule type" value="Genomic_DNA"/>
</dbReference>
<keyword evidence="1" id="KW-0472">Membrane</keyword>
<name>A0A9D2RCQ9_9FIRM</name>
<accession>A0A9D2RCQ9</accession>
<dbReference type="Pfam" id="PF19483">
    <property type="entry name" value="DUF6019"/>
    <property type="match status" value="1"/>
</dbReference>
<evidence type="ECO:0000256" key="1">
    <source>
        <dbReference type="SAM" id="Phobius"/>
    </source>
</evidence>
<reference evidence="2" key="2">
    <citation type="submission" date="2021-04" db="EMBL/GenBank/DDBJ databases">
        <authorList>
            <person name="Gilroy R."/>
        </authorList>
    </citation>
    <scope>NUCLEOTIDE SEQUENCE</scope>
    <source>
        <strain evidence="2">ChiW19-6364</strain>
    </source>
</reference>
<comment type="caution">
    <text evidence="2">The sequence shown here is derived from an EMBL/GenBank/DDBJ whole genome shotgun (WGS) entry which is preliminary data.</text>
</comment>
<sequence length="49" mass="5880">MEWLPIIVIAVLIVILGLYFIVKQAVKDALKEYFEDKRKEDLKNQNRQF</sequence>